<dbReference type="Gene3D" id="3.40.50.300">
    <property type="entry name" value="P-loop containing nucleotide triphosphate hydrolases"/>
    <property type="match status" value="1"/>
</dbReference>
<protein>
    <recommendedName>
        <fullName evidence="8">AAA+ ATPase domain-containing protein</fullName>
    </recommendedName>
</protein>
<dbReference type="GO" id="GO:0006281">
    <property type="term" value="P:DNA repair"/>
    <property type="evidence" value="ECO:0007669"/>
    <property type="project" value="TreeGrafter"/>
</dbReference>
<dbReference type="FunFam" id="1.20.272.10:FF:000004">
    <property type="entry name" value="Replication factor C subunit 5"/>
    <property type="match status" value="1"/>
</dbReference>
<keyword evidence="6" id="KW-0067">ATP-binding</keyword>
<accession>A0AAD9IHE2</accession>
<evidence type="ECO:0000256" key="5">
    <source>
        <dbReference type="ARBA" id="ARBA00022741"/>
    </source>
</evidence>
<dbReference type="Gene3D" id="1.20.272.10">
    <property type="match status" value="1"/>
</dbReference>
<dbReference type="InterPro" id="IPR047854">
    <property type="entry name" value="RFC_lid"/>
</dbReference>
<dbReference type="InterPro" id="IPR003593">
    <property type="entry name" value="AAA+_ATPase"/>
</dbReference>
<comment type="caution">
    <text evidence="9">The sequence shown here is derived from an EMBL/GenBank/DDBJ whole genome shotgun (WGS) entry which is preliminary data.</text>
</comment>
<evidence type="ECO:0000313" key="10">
    <source>
        <dbReference type="Proteomes" id="UP001255856"/>
    </source>
</evidence>
<dbReference type="SUPFAM" id="SSF48019">
    <property type="entry name" value="post-AAA+ oligomerization domain-like"/>
    <property type="match status" value="1"/>
</dbReference>
<dbReference type="SUPFAM" id="SSF52540">
    <property type="entry name" value="P-loop containing nucleoside triphosphate hydrolases"/>
    <property type="match status" value="1"/>
</dbReference>
<evidence type="ECO:0000313" key="9">
    <source>
        <dbReference type="EMBL" id="KAK2076267.1"/>
    </source>
</evidence>
<dbReference type="SMART" id="SM00382">
    <property type="entry name" value="AAA"/>
    <property type="match status" value="1"/>
</dbReference>
<dbReference type="GO" id="GO:0003677">
    <property type="term" value="F:DNA binding"/>
    <property type="evidence" value="ECO:0007669"/>
    <property type="project" value="InterPro"/>
</dbReference>
<dbReference type="CDD" id="cd18140">
    <property type="entry name" value="HLD_clamp_RFC"/>
    <property type="match status" value="1"/>
</dbReference>
<evidence type="ECO:0000256" key="1">
    <source>
        <dbReference type="ARBA" id="ARBA00004123"/>
    </source>
</evidence>
<dbReference type="Pfam" id="PF08542">
    <property type="entry name" value="Rep_fac_C"/>
    <property type="match status" value="1"/>
</dbReference>
<evidence type="ECO:0000256" key="6">
    <source>
        <dbReference type="ARBA" id="ARBA00022840"/>
    </source>
</evidence>
<dbReference type="GO" id="GO:0006261">
    <property type="term" value="P:DNA-templated DNA replication"/>
    <property type="evidence" value="ECO:0007669"/>
    <property type="project" value="TreeGrafter"/>
</dbReference>
<evidence type="ECO:0000256" key="2">
    <source>
        <dbReference type="ARBA" id="ARBA00005378"/>
    </source>
</evidence>
<dbReference type="GO" id="GO:0005524">
    <property type="term" value="F:ATP binding"/>
    <property type="evidence" value="ECO:0007669"/>
    <property type="project" value="UniProtKB-KW"/>
</dbReference>
<evidence type="ECO:0000259" key="8">
    <source>
        <dbReference type="SMART" id="SM00382"/>
    </source>
</evidence>
<comment type="subunit">
    <text evidence="3">Heterotetramer of subunits RFC2, RFC3, RFC4 and RFC5 that can form a complex with RFC1.</text>
</comment>
<keyword evidence="5" id="KW-0547">Nucleotide-binding</keyword>
<feature type="domain" description="AAA+ ATPase" evidence="8">
    <location>
        <begin position="39"/>
        <end position="184"/>
    </location>
</feature>
<organism evidence="9 10">
    <name type="scientific">Prototheca wickerhamii</name>
    <dbReference type="NCBI Taxonomy" id="3111"/>
    <lineage>
        <taxon>Eukaryota</taxon>
        <taxon>Viridiplantae</taxon>
        <taxon>Chlorophyta</taxon>
        <taxon>core chlorophytes</taxon>
        <taxon>Trebouxiophyceae</taxon>
        <taxon>Chlorellales</taxon>
        <taxon>Chlorellaceae</taxon>
        <taxon>Prototheca</taxon>
    </lineage>
</organism>
<dbReference type="Gene3D" id="1.10.8.60">
    <property type="match status" value="1"/>
</dbReference>
<dbReference type="InterPro" id="IPR003959">
    <property type="entry name" value="ATPase_AAA_core"/>
</dbReference>
<dbReference type="CDD" id="cd00009">
    <property type="entry name" value="AAA"/>
    <property type="match status" value="1"/>
</dbReference>
<dbReference type="InterPro" id="IPR013748">
    <property type="entry name" value="Rep_factorC_C"/>
</dbReference>
<comment type="similarity">
    <text evidence="2">Belongs to the activator 1 small subunits family.</text>
</comment>
<dbReference type="PANTHER" id="PTHR11669">
    <property type="entry name" value="REPLICATION FACTOR C / DNA POLYMERASE III GAMMA-TAU SUBUNIT"/>
    <property type="match status" value="1"/>
</dbReference>
<dbReference type="EMBL" id="JASFZW010000011">
    <property type="protein sequence ID" value="KAK2076267.1"/>
    <property type="molecule type" value="Genomic_DNA"/>
</dbReference>
<dbReference type="GO" id="GO:0005634">
    <property type="term" value="C:nucleus"/>
    <property type="evidence" value="ECO:0007669"/>
    <property type="project" value="UniProtKB-SubCell"/>
</dbReference>
<name>A0AAD9IHE2_PROWI</name>
<dbReference type="GO" id="GO:0003689">
    <property type="term" value="F:DNA clamp loader activity"/>
    <property type="evidence" value="ECO:0007669"/>
    <property type="project" value="TreeGrafter"/>
</dbReference>
<keyword evidence="7" id="KW-0539">Nucleus</keyword>
<dbReference type="Proteomes" id="UP001255856">
    <property type="component" value="Unassembled WGS sequence"/>
</dbReference>
<reference evidence="9" key="1">
    <citation type="submission" date="2021-01" db="EMBL/GenBank/DDBJ databases">
        <authorList>
            <person name="Eckstrom K.M.E."/>
        </authorList>
    </citation>
    <scope>NUCLEOTIDE SEQUENCE</scope>
    <source>
        <strain evidence="9">UVCC 0001</strain>
    </source>
</reference>
<evidence type="ECO:0000256" key="7">
    <source>
        <dbReference type="ARBA" id="ARBA00023242"/>
    </source>
</evidence>
<dbReference type="GO" id="GO:0005663">
    <property type="term" value="C:DNA replication factor C complex"/>
    <property type="evidence" value="ECO:0007669"/>
    <property type="project" value="TreeGrafter"/>
</dbReference>
<sequence length="345" mass="37845">MVVSEDTPWSEKYRPQTLNDVAFHQDIIDTIKKLVEENQLPHLLLYGPPGTGKTSTILALARQMYGKNAGSMVLELNASDDRGIDIVRNEVQEFAGTRSIFSNKFKLIILDECDAMTRGRADGPAPSHNDPFPNSSPLFYQMDAVMEKYVRNARFCLICNYVSKIIPALQSRCTRFRFQPLPPSFVTGRVQQICDSEGVQTTPEGLQALVQLSDGDMRRVLNLLQSVVMSGSAITEGGVYACAGRPLPADIEEAAQWLLNDPLDVVTSKVIELQRTKGIALQDILQGLHPLVFRLGMPPNVLIPLVKALAAAEHRLAYGTSEKLQLGSIVAAFAVAREGIVAAAR</sequence>
<dbReference type="PANTHER" id="PTHR11669:SF9">
    <property type="entry name" value="REPLICATION FACTOR C SUBUNIT 5"/>
    <property type="match status" value="1"/>
</dbReference>
<dbReference type="Pfam" id="PF00004">
    <property type="entry name" value="AAA"/>
    <property type="match status" value="1"/>
</dbReference>
<evidence type="ECO:0000256" key="3">
    <source>
        <dbReference type="ARBA" id="ARBA00011480"/>
    </source>
</evidence>
<gene>
    <name evidence="9" type="ORF">QBZ16_001199</name>
</gene>
<dbReference type="InterPro" id="IPR027417">
    <property type="entry name" value="P-loop_NTPase"/>
</dbReference>
<dbReference type="InterPro" id="IPR050238">
    <property type="entry name" value="DNA_Rep/Repair_Clamp_Loader"/>
</dbReference>
<dbReference type="AlphaFoldDB" id="A0AAD9IHE2"/>
<proteinExistence type="inferred from homology"/>
<dbReference type="GO" id="GO:0016887">
    <property type="term" value="F:ATP hydrolysis activity"/>
    <property type="evidence" value="ECO:0007669"/>
    <property type="project" value="InterPro"/>
</dbReference>
<keyword evidence="10" id="KW-1185">Reference proteome</keyword>
<comment type="subcellular location">
    <subcellularLocation>
        <location evidence="1">Nucleus</location>
    </subcellularLocation>
</comment>
<evidence type="ECO:0000256" key="4">
    <source>
        <dbReference type="ARBA" id="ARBA00022705"/>
    </source>
</evidence>
<dbReference type="InterPro" id="IPR008921">
    <property type="entry name" value="DNA_pol3_clamp-load_cplx_C"/>
</dbReference>
<keyword evidence="4" id="KW-0235">DNA replication</keyword>